<protein>
    <recommendedName>
        <fullName evidence="4">NADH-ubiquinone oxidoreductase chain 2</fullName>
        <ecNumber evidence="3">7.1.1.2</ecNumber>
    </recommendedName>
    <alternativeName>
        <fullName evidence="8">NADH dehydrogenase subunit 2</fullName>
    </alternativeName>
</protein>
<evidence type="ECO:0000256" key="2">
    <source>
        <dbReference type="ARBA" id="ARBA00007012"/>
    </source>
</evidence>
<feature type="transmembrane region" description="Helical" evidence="10">
    <location>
        <begin position="244"/>
        <end position="264"/>
    </location>
</feature>
<dbReference type="AlphaFoldDB" id="S5TF96"/>
<keyword evidence="5 10" id="KW-0812">Transmembrane</keyword>
<sequence>MLTIGIITLIITSSYNRYSVVLLKDTYSITILTILYTIIILYNSHTMTYIGTGMEILNHNICITVYNIYIQILLLCIVIIYMVVHNSYIRVYYNSIYYRELCIIILLNIFSMVIFIDSNNTILFFVAIELQSYTLYIITTMYHRDSTLEGIGSTKSGMVYFLLGTFASITILAGIVLVYSTTNLVCITDINTYMYILYSDNTSNIPYILYFSYMLVIVGMLMKVGIVPLHIWLINIYSTTPTIITMYISLVSKISILTVLYSIIHNNIIVYSNNITNILVLISILCMLVGAIGGIPHIHIKRVIAYSGLTNIGYLLYSITSNNSYTIGSYILYIYQYSITHILWFLLLLYTIIYYKKWYTYMRTHSKNASTNNKYILTSILHTITIRDLYSIILCNRSIVFCYVIVLSSLIGIPPLAGFYGKYYILISGILSSYYVASIVLIISSTITTYYYAYQLHIVTFTKDTSGNIPYKFLSSIHSKYISSSILAYIISICTLVLLLPVYTIDIYVKGGMILGYFLST</sequence>
<evidence type="ECO:0000256" key="4">
    <source>
        <dbReference type="ARBA" id="ARBA00021008"/>
    </source>
</evidence>
<keyword evidence="12" id="KW-0496">Mitochondrion</keyword>
<dbReference type="GO" id="GO:0016020">
    <property type="term" value="C:membrane"/>
    <property type="evidence" value="ECO:0007669"/>
    <property type="project" value="UniProtKB-SubCell"/>
</dbReference>
<evidence type="ECO:0000256" key="6">
    <source>
        <dbReference type="ARBA" id="ARBA00022989"/>
    </source>
</evidence>
<gene>
    <name evidence="12" type="primary">nad2</name>
</gene>
<dbReference type="RefSeq" id="YP_008474896.1">
    <property type="nucleotide sequence ID" value="NC_022155.1"/>
</dbReference>
<dbReference type="EC" id="7.1.1.2" evidence="3"/>
<evidence type="ECO:0000256" key="3">
    <source>
        <dbReference type="ARBA" id="ARBA00012944"/>
    </source>
</evidence>
<dbReference type="EMBL" id="KC993178">
    <property type="protein sequence ID" value="AGS44127.1"/>
    <property type="molecule type" value="Genomic_DNA"/>
</dbReference>
<feature type="transmembrane region" description="Helical" evidence="10">
    <location>
        <begin position="122"/>
        <end position="138"/>
    </location>
</feature>
<evidence type="ECO:0000256" key="1">
    <source>
        <dbReference type="ARBA" id="ARBA00004141"/>
    </source>
</evidence>
<evidence type="ECO:0000256" key="7">
    <source>
        <dbReference type="ARBA" id="ARBA00023136"/>
    </source>
</evidence>
<evidence type="ECO:0000256" key="10">
    <source>
        <dbReference type="SAM" id="Phobius"/>
    </source>
</evidence>
<comment type="subcellular location">
    <subcellularLocation>
        <location evidence="1">Membrane</location>
        <topology evidence="1">Multi-pass membrane protein</topology>
    </subcellularLocation>
</comment>
<feature type="transmembrane region" description="Helical" evidence="10">
    <location>
        <begin position="276"/>
        <end position="296"/>
    </location>
</feature>
<evidence type="ECO:0000313" key="12">
    <source>
        <dbReference type="EMBL" id="AGS44127.1"/>
    </source>
</evidence>
<feature type="transmembrane region" description="Helical" evidence="10">
    <location>
        <begin position="398"/>
        <end position="421"/>
    </location>
</feature>
<dbReference type="PANTHER" id="PTHR22773">
    <property type="entry name" value="NADH DEHYDROGENASE"/>
    <property type="match status" value="1"/>
</dbReference>
<dbReference type="GO" id="GO:0008137">
    <property type="term" value="F:NADH dehydrogenase (ubiquinone) activity"/>
    <property type="evidence" value="ECO:0007669"/>
    <property type="project" value="UniProtKB-EC"/>
</dbReference>
<keyword evidence="6 10" id="KW-1133">Transmembrane helix</keyword>
<feature type="transmembrane region" description="Helical" evidence="10">
    <location>
        <begin position="481"/>
        <end position="503"/>
    </location>
</feature>
<evidence type="ECO:0000256" key="9">
    <source>
        <dbReference type="ARBA" id="ARBA00049551"/>
    </source>
</evidence>
<geneLocation type="mitochondrion" evidence="12"/>
<feature type="transmembrane region" description="Helical" evidence="10">
    <location>
        <begin position="207"/>
        <end position="232"/>
    </location>
</feature>
<evidence type="ECO:0000256" key="5">
    <source>
        <dbReference type="ARBA" id="ARBA00022692"/>
    </source>
</evidence>
<feature type="transmembrane region" description="Helical" evidence="10">
    <location>
        <begin position="96"/>
        <end position="116"/>
    </location>
</feature>
<reference evidence="12" key="1">
    <citation type="submission" date="2013-04" db="EMBL/GenBank/DDBJ databases">
        <authorList>
            <person name="Zemanova J."/>
            <person name="Hegedusova E."/>
            <person name="Brejova B."/>
            <person name="Nosek J."/>
        </authorList>
    </citation>
    <scope>NUCLEOTIDE SEQUENCE</scope>
    <source>
        <strain evidence="12">CBS 8183</strain>
    </source>
</reference>
<proteinExistence type="inferred from homology"/>
<comment type="catalytic activity">
    <reaction evidence="9">
        <text>a ubiquinone + NADH + 5 H(+)(in) = a ubiquinol + NAD(+) + 4 H(+)(out)</text>
        <dbReference type="Rhea" id="RHEA:29091"/>
        <dbReference type="Rhea" id="RHEA-COMP:9565"/>
        <dbReference type="Rhea" id="RHEA-COMP:9566"/>
        <dbReference type="ChEBI" id="CHEBI:15378"/>
        <dbReference type="ChEBI" id="CHEBI:16389"/>
        <dbReference type="ChEBI" id="CHEBI:17976"/>
        <dbReference type="ChEBI" id="CHEBI:57540"/>
        <dbReference type="ChEBI" id="CHEBI:57945"/>
        <dbReference type="EC" id="7.1.1.2"/>
    </reaction>
</comment>
<evidence type="ECO:0000259" key="11">
    <source>
        <dbReference type="Pfam" id="PF00361"/>
    </source>
</evidence>
<feature type="transmembrane region" description="Helical" evidence="10">
    <location>
        <begin position="433"/>
        <end position="453"/>
    </location>
</feature>
<feature type="transmembrane region" description="Helical" evidence="10">
    <location>
        <begin position="21"/>
        <end position="43"/>
    </location>
</feature>
<dbReference type="Pfam" id="PF00361">
    <property type="entry name" value="Proton_antipo_M"/>
    <property type="match status" value="1"/>
</dbReference>
<feature type="transmembrane region" description="Helical" evidence="10">
    <location>
        <begin position="159"/>
        <end position="179"/>
    </location>
</feature>
<evidence type="ECO:0000256" key="8">
    <source>
        <dbReference type="ARBA" id="ARBA00031028"/>
    </source>
</evidence>
<feature type="domain" description="NADH:quinone oxidoreductase/Mrp antiporter transmembrane" evidence="11">
    <location>
        <begin position="118"/>
        <end position="448"/>
    </location>
</feature>
<accession>S5TF96</accession>
<feature type="transmembrane region" description="Helical" evidence="10">
    <location>
        <begin position="63"/>
        <end position="84"/>
    </location>
</feature>
<feature type="transmembrane region" description="Helical" evidence="10">
    <location>
        <begin position="332"/>
        <end position="355"/>
    </location>
</feature>
<name>S5TF96_9ASCO</name>
<comment type="similarity">
    <text evidence="2">Belongs to the complex I subunit 2 family.</text>
</comment>
<keyword evidence="7 10" id="KW-0472">Membrane</keyword>
<dbReference type="GeneID" id="16694486"/>
<dbReference type="InterPro" id="IPR001750">
    <property type="entry name" value="ND/Mrp_TM"/>
</dbReference>
<organism evidence="12">
    <name type="scientific">Diddensiella santjacobensis</name>
    <dbReference type="NCBI Taxonomy" id="2704139"/>
    <lineage>
        <taxon>Eukaryota</taxon>
        <taxon>Fungi</taxon>
        <taxon>Dikarya</taxon>
        <taxon>Ascomycota</taxon>
        <taxon>Saccharomycotina</taxon>
        <taxon>Dipodascomycetes</taxon>
        <taxon>Dipodascales</taxon>
        <taxon>Trichomonascaceae</taxon>
        <taxon>Diddensiella</taxon>
    </lineage>
</organism>